<proteinExistence type="predicted"/>
<evidence type="ECO:0008006" key="3">
    <source>
        <dbReference type="Google" id="ProtNLM"/>
    </source>
</evidence>
<keyword evidence="2" id="KW-1185">Reference proteome</keyword>
<comment type="caution">
    <text evidence="1">The sequence shown here is derived from an EMBL/GenBank/DDBJ whole genome shotgun (WGS) entry which is preliminary data.</text>
</comment>
<protein>
    <recommendedName>
        <fullName evidence="3">Four helix bundle protein</fullName>
    </recommendedName>
</protein>
<organism evidence="1 2">
    <name type="scientific">Aquimarina hainanensis</name>
    <dbReference type="NCBI Taxonomy" id="1578017"/>
    <lineage>
        <taxon>Bacteria</taxon>
        <taxon>Pseudomonadati</taxon>
        <taxon>Bacteroidota</taxon>
        <taxon>Flavobacteriia</taxon>
        <taxon>Flavobacteriales</taxon>
        <taxon>Flavobacteriaceae</taxon>
        <taxon>Aquimarina</taxon>
    </lineage>
</organism>
<dbReference type="Proteomes" id="UP001597459">
    <property type="component" value="Unassembled WGS sequence"/>
</dbReference>
<dbReference type="EMBL" id="JBHULX010000002">
    <property type="protein sequence ID" value="MFD2589826.1"/>
    <property type="molecule type" value="Genomic_DNA"/>
</dbReference>
<sequence>MPKSPLYSSTSSHKASLGRRLSKKAIQFFKISRSVATHFSNNKNVLEMKRSNQLSDRFSSYITMHSLQLVESINIAEVSKNPSMTFENLSKIERTISSLRNCIEHFDHHQKTDKNMIRLLKKELSKVRELFWLWSAQYDTSNP</sequence>
<evidence type="ECO:0000313" key="2">
    <source>
        <dbReference type="Proteomes" id="UP001597459"/>
    </source>
</evidence>
<accession>A0ABW5N3Y4</accession>
<reference evidence="2" key="1">
    <citation type="journal article" date="2019" name="Int. J. Syst. Evol. Microbiol.">
        <title>The Global Catalogue of Microorganisms (GCM) 10K type strain sequencing project: providing services to taxonomists for standard genome sequencing and annotation.</title>
        <authorList>
            <consortium name="The Broad Institute Genomics Platform"/>
            <consortium name="The Broad Institute Genome Sequencing Center for Infectious Disease"/>
            <person name="Wu L."/>
            <person name="Ma J."/>
        </authorList>
    </citation>
    <scope>NUCLEOTIDE SEQUENCE [LARGE SCALE GENOMIC DNA]</scope>
    <source>
        <strain evidence="2">KCTC 42423</strain>
    </source>
</reference>
<dbReference type="RefSeq" id="WP_176029372.1">
    <property type="nucleotide sequence ID" value="NZ_JBHSJV010000001.1"/>
</dbReference>
<evidence type="ECO:0000313" key="1">
    <source>
        <dbReference type="EMBL" id="MFD2589826.1"/>
    </source>
</evidence>
<gene>
    <name evidence="1" type="ORF">ACFSTE_03225</name>
</gene>
<name>A0ABW5N3Y4_9FLAO</name>